<dbReference type="EMBL" id="MTKT01001085">
    <property type="protein sequence ID" value="OWM86352.1"/>
    <property type="molecule type" value="Genomic_DNA"/>
</dbReference>
<comment type="similarity">
    <text evidence="2">Belongs to the HAUS1 family.</text>
</comment>
<keyword evidence="7" id="KW-0175">Coiled coil</keyword>
<dbReference type="Proteomes" id="UP000197138">
    <property type="component" value="Unassembled WGS sequence"/>
</dbReference>
<keyword evidence="4" id="KW-0132">Cell division</keyword>
<keyword evidence="6" id="KW-0498">Mitosis</keyword>
<evidence type="ECO:0000256" key="1">
    <source>
        <dbReference type="ARBA" id="ARBA00004186"/>
    </source>
</evidence>
<dbReference type="AlphaFoldDB" id="A0A218XQ05"/>
<protein>
    <submittedName>
        <fullName evidence="10">Uncharacterized protein</fullName>
    </submittedName>
</protein>
<evidence type="ECO:0000256" key="3">
    <source>
        <dbReference type="ARBA" id="ARBA00022490"/>
    </source>
</evidence>
<comment type="subcellular location">
    <subcellularLocation>
        <location evidence="1">Cytoplasm</location>
        <location evidence="1">Cytoskeleton</location>
        <location evidence="1">Spindle</location>
    </subcellularLocation>
</comment>
<evidence type="ECO:0000256" key="5">
    <source>
        <dbReference type="ARBA" id="ARBA00022701"/>
    </source>
</evidence>
<evidence type="ECO:0000313" key="11">
    <source>
        <dbReference type="Proteomes" id="UP000197138"/>
    </source>
</evidence>
<dbReference type="GO" id="GO:0005874">
    <property type="term" value="C:microtubule"/>
    <property type="evidence" value="ECO:0007669"/>
    <property type="project" value="UniProtKB-KW"/>
</dbReference>
<evidence type="ECO:0000256" key="9">
    <source>
        <dbReference type="ARBA" id="ARBA00023306"/>
    </source>
</evidence>
<evidence type="ECO:0000256" key="8">
    <source>
        <dbReference type="ARBA" id="ARBA00023212"/>
    </source>
</evidence>
<sequence>MLGFFGRSWSLRREKEDWAERVTMSDIIASLADARSIESKSRSDAARFAEVKAWLASQFEAVGKEVPESLVLLTEVMDGTAARRPPRSRDKALAALAIEDKKRQYAVAKKYFEDVLHSALSSTD</sequence>
<dbReference type="PANTHER" id="PTHR31570:SF1">
    <property type="entry name" value="HAUS AUGMIN-LIKE COMPLEX SUBUNIT 1"/>
    <property type="match status" value="1"/>
</dbReference>
<dbReference type="PANTHER" id="PTHR31570">
    <property type="entry name" value="HAUS AUGMIN-LIKE COMPLEX SUBUNIT 1"/>
    <property type="match status" value="1"/>
</dbReference>
<accession>A0A218XQ05</accession>
<evidence type="ECO:0000313" key="10">
    <source>
        <dbReference type="EMBL" id="OWM86352.1"/>
    </source>
</evidence>
<proteinExistence type="inferred from homology"/>
<reference evidence="11" key="1">
    <citation type="journal article" date="2017" name="Plant J.">
        <title>The pomegranate (Punica granatum L.) genome and the genomics of punicalagin biosynthesis.</title>
        <authorList>
            <person name="Qin G."/>
            <person name="Xu C."/>
            <person name="Ming R."/>
            <person name="Tang H."/>
            <person name="Guyot R."/>
            <person name="Kramer E.M."/>
            <person name="Hu Y."/>
            <person name="Yi X."/>
            <person name="Qi Y."/>
            <person name="Xu X."/>
            <person name="Gao Z."/>
            <person name="Pan H."/>
            <person name="Jian J."/>
            <person name="Tian Y."/>
            <person name="Yue Z."/>
            <person name="Xu Y."/>
        </authorList>
    </citation>
    <scope>NUCLEOTIDE SEQUENCE [LARGE SCALE GENOMIC DNA]</scope>
    <source>
        <strain evidence="11">cv. Dabenzi</strain>
    </source>
</reference>
<keyword evidence="5" id="KW-0493">Microtubule</keyword>
<evidence type="ECO:0000256" key="2">
    <source>
        <dbReference type="ARBA" id="ARBA00005479"/>
    </source>
</evidence>
<evidence type="ECO:0000256" key="6">
    <source>
        <dbReference type="ARBA" id="ARBA00022776"/>
    </source>
</evidence>
<keyword evidence="8" id="KW-0206">Cytoskeleton</keyword>
<dbReference type="GO" id="GO:0005819">
    <property type="term" value="C:spindle"/>
    <property type="evidence" value="ECO:0007669"/>
    <property type="project" value="UniProtKB-SubCell"/>
</dbReference>
<dbReference type="GO" id="GO:0051225">
    <property type="term" value="P:spindle assembly"/>
    <property type="evidence" value="ECO:0007669"/>
    <property type="project" value="InterPro"/>
</dbReference>
<comment type="caution">
    <text evidence="10">The sequence shown here is derived from an EMBL/GenBank/DDBJ whole genome shotgun (WGS) entry which is preliminary data.</text>
</comment>
<evidence type="ECO:0000256" key="4">
    <source>
        <dbReference type="ARBA" id="ARBA00022618"/>
    </source>
</evidence>
<dbReference type="GO" id="GO:0051301">
    <property type="term" value="P:cell division"/>
    <property type="evidence" value="ECO:0007669"/>
    <property type="project" value="UniProtKB-KW"/>
</dbReference>
<keyword evidence="9" id="KW-0131">Cell cycle</keyword>
<keyword evidence="3" id="KW-0963">Cytoplasm</keyword>
<dbReference type="GO" id="GO:0070652">
    <property type="term" value="C:HAUS complex"/>
    <property type="evidence" value="ECO:0007669"/>
    <property type="project" value="InterPro"/>
</dbReference>
<gene>
    <name evidence="10" type="ORF">CDL15_Pgr010694</name>
</gene>
<organism evidence="10 11">
    <name type="scientific">Punica granatum</name>
    <name type="common">Pomegranate</name>
    <dbReference type="NCBI Taxonomy" id="22663"/>
    <lineage>
        <taxon>Eukaryota</taxon>
        <taxon>Viridiplantae</taxon>
        <taxon>Streptophyta</taxon>
        <taxon>Embryophyta</taxon>
        <taxon>Tracheophyta</taxon>
        <taxon>Spermatophyta</taxon>
        <taxon>Magnoliopsida</taxon>
        <taxon>eudicotyledons</taxon>
        <taxon>Gunneridae</taxon>
        <taxon>Pentapetalae</taxon>
        <taxon>rosids</taxon>
        <taxon>malvids</taxon>
        <taxon>Myrtales</taxon>
        <taxon>Lythraceae</taxon>
        <taxon>Punica</taxon>
    </lineage>
</organism>
<dbReference type="GO" id="GO:0005829">
    <property type="term" value="C:cytosol"/>
    <property type="evidence" value="ECO:0007669"/>
    <property type="project" value="TreeGrafter"/>
</dbReference>
<evidence type="ECO:0000256" key="7">
    <source>
        <dbReference type="ARBA" id="ARBA00023054"/>
    </source>
</evidence>
<dbReference type="InterPro" id="IPR026243">
    <property type="entry name" value="HAUS1"/>
</dbReference>
<name>A0A218XQ05_PUNGR</name>